<organism evidence="1 2">
    <name type="scientific">Vigna unguiculata</name>
    <name type="common">Cowpea</name>
    <dbReference type="NCBI Taxonomy" id="3917"/>
    <lineage>
        <taxon>Eukaryota</taxon>
        <taxon>Viridiplantae</taxon>
        <taxon>Streptophyta</taxon>
        <taxon>Embryophyta</taxon>
        <taxon>Tracheophyta</taxon>
        <taxon>Spermatophyta</taxon>
        <taxon>Magnoliopsida</taxon>
        <taxon>eudicotyledons</taxon>
        <taxon>Gunneridae</taxon>
        <taxon>Pentapetalae</taxon>
        <taxon>rosids</taxon>
        <taxon>fabids</taxon>
        <taxon>Fabales</taxon>
        <taxon>Fabaceae</taxon>
        <taxon>Papilionoideae</taxon>
        <taxon>50 kb inversion clade</taxon>
        <taxon>NPAAA clade</taxon>
        <taxon>indigoferoid/millettioid clade</taxon>
        <taxon>Phaseoleae</taxon>
        <taxon>Vigna</taxon>
    </lineage>
</organism>
<gene>
    <name evidence="1" type="ORF">DEO72_LG3g1097</name>
</gene>
<dbReference type="AlphaFoldDB" id="A0A4D6LDK0"/>
<protein>
    <submittedName>
        <fullName evidence="1">Uncharacterized protein</fullName>
    </submittedName>
</protein>
<name>A0A4D6LDK0_VIGUN</name>
<accession>A0A4D6LDK0</accession>
<evidence type="ECO:0000313" key="1">
    <source>
        <dbReference type="EMBL" id="QCD86573.1"/>
    </source>
</evidence>
<dbReference type="Proteomes" id="UP000501690">
    <property type="component" value="Linkage Group LG3"/>
</dbReference>
<reference evidence="1 2" key="1">
    <citation type="submission" date="2019-04" db="EMBL/GenBank/DDBJ databases">
        <title>An improved genome assembly and genetic linkage map for asparagus bean, Vigna unguiculata ssp. sesquipedialis.</title>
        <authorList>
            <person name="Xia Q."/>
            <person name="Zhang R."/>
            <person name="Dong Y."/>
        </authorList>
    </citation>
    <scope>NUCLEOTIDE SEQUENCE [LARGE SCALE GENOMIC DNA]</scope>
    <source>
        <tissue evidence="1">Leaf</tissue>
    </source>
</reference>
<proteinExistence type="predicted"/>
<sequence length="73" mass="7726">MDSENLSKGLSEILLAANHALFLQNLSKGLSEILLGANQALFLQPANYFWSCGAPTVRTFSPSSLALSQGKGS</sequence>
<dbReference type="EMBL" id="CP039347">
    <property type="protein sequence ID" value="QCD86573.1"/>
    <property type="molecule type" value="Genomic_DNA"/>
</dbReference>
<evidence type="ECO:0000313" key="2">
    <source>
        <dbReference type="Proteomes" id="UP000501690"/>
    </source>
</evidence>
<keyword evidence="2" id="KW-1185">Reference proteome</keyword>